<feature type="domain" description="Phage terminase large subunit N-terminal" evidence="1">
    <location>
        <begin position="27"/>
        <end position="209"/>
    </location>
</feature>
<dbReference type="Gene3D" id="3.40.50.300">
    <property type="entry name" value="P-loop containing nucleotide triphosphate hydrolases"/>
    <property type="match status" value="1"/>
</dbReference>
<dbReference type="EMBL" id="BK015088">
    <property type="protein sequence ID" value="DAD90487.1"/>
    <property type="molecule type" value="Genomic_DNA"/>
</dbReference>
<proteinExistence type="predicted"/>
<name>A0A8S5N7Y2_9CAUD</name>
<protein>
    <submittedName>
        <fullName evidence="2">Large subunit terminase</fullName>
    </submittedName>
</protein>
<dbReference type="InterPro" id="IPR027417">
    <property type="entry name" value="P-loop_NTPase"/>
</dbReference>
<evidence type="ECO:0000313" key="2">
    <source>
        <dbReference type="EMBL" id="DAD90487.1"/>
    </source>
</evidence>
<dbReference type="SUPFAM" id="SSF52540">
    <property type="entry name" value="P-loop containing nucleoside triphosphate hydrolases"/>
    <property type="match status" value="1"/>
</dbReference>
<evidence type="ECO:0000259" key="1">
    <source>
        <dbReference type="Pfam" id="PF04466"/>
    </source>
</evidence>
<organism evidence="2">
    <name type="scientific">Myoviridae sp. ctiBE32</name>
    <dbReference type="NCBI Taxonomy" id="2826685"/>
    <lineage>
        <taxon>Viruses</taxon>
        <taxon>Duplodnaviria</taxon>
        <taxon>Heunggongvirae</taxon>
        <taxon>Uroviricota</taxon>
        <taxon>Caudoviricetes</taxon>
    </lineage>
</organism>
<dbReference type="Pfam" id="PF04466">
    <property type="entry name" value="Terminase_3"/>
    <property type="match status" value="1"/>
</dbReference>
<dbReference type="InterPro" id="IPR035412">
    <property type="entry name" value="Terminase_L_N"/>
</dbReference>
<reference evidence="2" key="1">
    <citation type="journal article" date="2021" name="Proc. Natl. Acad. Sci. U.S.A.">
        <title>A Catalog of Tens of Thousands of Viruses from Human Metagenomes Reveals Hidden Associations with Chronic Diseases.</title>
        <authorList>
            <person name="Tisza M.J."/>
            <person name="Buck C.B."/>
        </authorList>
    </citation>
    <scope>NUCLEOTIDE SEQUENCE</scope>
    <source>
        <strain evidence="2">CtiBE32</strain>
    </source>
</reference>
<sequence>MSMQTELIIGRPSEKQKQFLLDHHKIVGYGGARGGGKSWSIQTKAKLLAFKHKGIKIAIFRRKYPDLEKNHIRTLVGELVGAKVAKYSKQEKRLTFNTGSVIEFVFAQRTDELVIKTQGIEWDVIFIDEATQWTEEELKMIYSCCRGANDHPKRIYLTCNPGGVGHQYIKRIFIDKKYLPGEYPEDYSFTQAKLTDNTVLMKRDPGYIKSLEALPPKLRKAWLDGEWDVFSGQVFEEFRDDPEHYEDRQWTHVIEPFDIPIGWTICRSYDFGYSKPFSCAWWAVDYDGRLYRILELYGCTQTPNEGVKWTPQEQFKRIREIETQHPWLKGRRIFGVADPAIWNAESGESVADVAAQHQIYFDKGDHERIAGWMQVHYRLAFDDNGIPMMYIFSNCKAFIRTIPLLVYDEHKVEDIDTTQEDHVADEVRYECMSRPIKPQRKEVKVEIKDDPLNQRIKKRRAKFIPHG</sequence>
<accession>A0A8S5N7Y2</accession>
<dbReference type="Gene3D" id="3.30.420.280">
    <property type="match status" value="1"/>
</dbReference>